<dbReference type="PRINTS" id="PR01084">
    <property type="entry name" value="NAHEXCHNGR"/>
</dbReference>
<dbReference type="InterPro" id="IPR018422">
    <property type="entry name" value="Cation/H_exchanger_CPA1"/>
</dbReference>
<dbReference type="GO" id="GO:0005770">
    <property type="term" value="C:late endosome"/>
    <property type="evidence" value="ECO:0007669"/>
    <property type="project" value="TreeGrafter"/>
</dbReference>
<dbReference type="PANTHER" id="PTHR10110">
    <property type="entry name" value="SODIUM/HYDROGEN EXCHANGER"/>
    <property type="match status" value="1"/>
</dbReference>
<dbReference type="GO" id="GO:0015386">
    <property type="term" value="F:potassium:proton antiporter activity"/>
    <property type="evidence" value="ECO:0007669"/>
    <property type="project" value="TreeGrafter"/>
</dbReference>
<proteinExistence type="inferred from homology"/>
<evidence type="ECO:0000256" key="10">
    <source>
        <dbReference type="SAM" id="MobiDB-lite"/>
    </source>
</evidence>
<feature type="transmembrane region" description="Helical" evidence="11">
    <location>
        <begin position="112"/>
        <end position="134"/>
    </location>
</feature>
<feature type="transmembrane region" description="Helical" evidence="11">
    <location>
        <begin position="273"/>
        <end position="292"/>
    </location>
</feature>
<feature type="transmembrane region" description="Helical" evidence="11">
    <location>
        <begin position="82"/>
        <end position="100"/>
    </location>
</feature>
<feature type="transmembrane region" description="Helical" evidence="11">
    <location>
        <begin position="146"/>
        <end position="166"/>
    </location>
</feature>
<keyword evidence="3 9" id="KW-0812">Transmembrane</keyword>
<feature type="transmembrane region" description="Helical" evidence="11">
    <location>
        <begin position="304"/>
        <end position="326"/>
    </location>
</feature>
<feature type="transmembrane region" description="Helical" evidence="11">
    <location>
        <begin position="173"/>
        <end position="195"/>
    </location>
</feature>
<evidence type="ECO:0000259" key="12">
    <source>
        <dbReference type="Pfam" id="PF00999"/>
    </source>
</evidence>
<evidence type="ECO:0000313" key="14">
    <source>
        <dbReference type="Proteomes" id="UP001212841"/>
    </source>
</evidence>
<dbReference type="InterPro" id="IPR004709">
    <property type="entry name" value="NaH_exchanger"/>
</dbReference>
<evidence type="ECO:0000256" key="4">
    <source>
        <dbReference type="ARBA" id="ARBA00022989"/>
    </source>
</evidence>
<evidence type="ECO:0000313" key="13">
    <source>
        <dbReference type="EMBL" id="KAJ3048958.1"/>
    </source>
</evidence>
<dbReference type="GO" id="GO:0007035">
    <property type="term" value="P:vacuolar acidification"/>
    <property type="evidence" value="ECO:0007669"/>
    <property type="project" value="TreeGrafter"/>
</dbReference>
<sequence length="648" mass="70526">MTAAGTDTVVSTDHETHMLFIRALVMLSLILIAMNVNVFLKKREFHYVSETAVYILLGLITATGWTAISYDEENTAIQLNSKFFYMVLLPPIIFEGGFSLQRISFFQNILSILSLAFIGALYSTFVTSVLMYFFSKLITPWSFIESLVFGSLISSTDPVTVLSLLPSNVDRRLYMLIFGESALNDAVSIILYRFFTGLADPHMRLGVGPFILSVIASAGVFIGSTIVGIIFGLIVAKITKHVMLDEHEAGTYEMVMVIVFAYSSYLLADVLGLTGIISVFICGITMAHYAYNNLEVKSRDTLKVTLRMFSFMCECFIFLYLGLGLLSFGGKTTYSPMFIFFAVLSILISRTHVFIILGFGNLAIKDKADRVPFNYQFLIWFSGLRGAVAFALGVSFLEHPVFSEEVKGVIFGTTVMVVVFTVIVLGTLTPHMLRWLKISGPEAEGHGHHAGQVEGKEAGGGPGGDLELKKIEAGAGEGMIHKTAGGHEYGHLQEEDEEANVREMEAKAKKQPLFAWLYKLDAKYIRPHFTTLTEGNLQTLTSIAGDEMERAAILAAASAAGGVPQTPAGPGARSRKQSMLNVSIDRTQAPFTSTVSSPALAGPLGILEKAKSSYAGPSGLGNESLRAIRSPSSSQQDVVVMESVDLGK</sequence>
<dbReference type="Gene3D" id="6.10.140.1330">
    <property type="match status" value="1"/>
</dbReference>
<comment type="similarity">
    <text evidence="9">Belongs to the monovalent cation:proton antiporter 1 (CPA1) transporter (TC 2.A.36) family.</text>
</comment>
<reference evidence="13" key="1">
    <citation type="submission" date="2020-05" db="EMBL/GenBank/DDBJ databases">
        <title>Phylogenomic resolution of chytrid fungi.</title>
        <authorList>
            <person name="Stajich J.E."/>
            <person name="Amses K."/>
            <person name="Simmons R."/>
            <person name="Seto K."/>
            <person name="Myers J."/>
            <person name="Bonds A."/>
            <person name="Quandt C.A."/>
            <person name="Barry K."/>
            <person name="Liu P."/>
            <person name="Grigoriev I."/>
            <person name="Longcore J.E."/>
            <person name="James T.Y."/>
        </authorList>
    </citation>
    <scope>NUCLEOTIDE SEQUENCE</scope>
    <source>
        <strain evidence="13">JEL0318</strain>
    </source>
</reference>
<keyword evidence="4 11" id="KW-1133">Transmembrane helix</keyword>
<dbReference type="Proteomes" id="UP001212841">
    <property type="component" value="Unassembled WGS sequence"/>
</dbReference>
<accession>A0AAD5X014</accession>
<dbReference type="Pfam" id="PF00999">
    <property type="entry name" value="Na_H_Exchanger"/>
    <property type="match status" value="1"/>
</dbReference>
<evidence type="ECO:0000256" key="2">
    <source>
        <dbReference type="ARBA" id="ARBA00022448"/>
    </source>
</evidence>
<dbReference type="NCBIfam" id="TIGR00840">
    <property type="entry name" value="b_cpa1"/>
    <property type="match status" value="1"/>
</dbReference>
<evidence type="ECO:0000256" key="8">
    <source>
        <dbReference type="ARBA" id="ARBA00023201"/>
    </source>
</evidence>
<feature type="transmembrane region" description="Helical" evidence="11">
    <location>
        <begin position="20"/>
        <end position="40"/>
    </location>
</feature>
<feature type="transmembrane region" description="Helical" evidence="11">
    <location>
        <begin position="338"/>
        <end position="363"/>
    </location>
</feature>
<comment type="caution">
    <text evidence="13">The sequence shown here is derived from an EMBL/GenBank/DDBJ whole genome shotgun (WGS) entry which is preliminary data.</text>
</comment>
<feature type="transmembrane region" description="Helical" evidence="11">
    <location>
        <begin position="409"/>
        <end position="428"/>
    </location>
</feature>
<dbReference type="AlphaFoldDB" id="A0AAD5X014"/>
<dbReference type="GO" id="GO:0000329">
    <property type="term" value="C:fungal-type vacuole membrane"/>
    <property type="evidence" value="ECO:0007669"/>
    <property type="project" value="TreeGrafter"/>
</dbReference>
<dbReference type="InterPro" id="IPR006153">
    <property type="entry name" value="Cation/H_exchanger_TM"/>
</dbReference>
<keyword evidence="5" id="KW-0915">Sodium</keyword>
<keyword evidence="2 9" id="KW-0813">Transport</keyword>
<evidence type="ECO:0000256" key="9">
    <source>
        <dbReference type="RuleBase" id="RU003722"/>
    </source>
</evidence>
<evidence type="ECO:0000256" key="1">
    <source>
        <dbReference type="ARBA" id="ARBA00004141"/>
    </source>
</evidence>
<keyword evidence="9" id="KW-0050">Antiport</keyword>
<dbReference type="GO" id="GO:0015385">
    <property type="term" value="F:sodium:proton antiporter activity"/>
    <property type="evidence" value="ECO:0007669"/>
    <property type="project" value="InterPro"/>
</dbReference>
<dbReference type="GO" id="GO:0005769">
    <property type="term" value="C:early endosome"/>
    <property type="evidence" value="ECO:0007669"/>
    <property type="project" value="TreeGrafter"/>
</dbReference>
<feature type="transmembrane region" description="Helical" evidence="11">
    <location>
        <begin position="207"/>
        <end position="238"/>
    </location>
</feature>
<gene>
    <name evidence="13" type="ORF">HK097_010047</name>
</gene>
<feature type="region of interest" description="Disordered" evidence="10">
    <location>
        <begin position="615"/>
        <end position="637"/>
    </location>
</feature>
<keyword evidence="8 9" id="KW-0739">Sodium transport</keyword>
<keyword evidence="6 9" id="KW-0406">Ion transport</keyword>
<keyword evidence="7 11" id="KW-0472">Membrane</keyword>
<dbReference type="PANTHER" id="PTHR10110:SF187">
    <property type="entry name" value="SODIUM_HYDROGEN EXCHANGER"/>
    <property type="match status" value="1"/>
</dbReference>
<evidence type="ECO:0000256" key="3">
    <source>
        <dbReference type="ARBA" id="ARBA00022692"/>
    </source>
</evidence>
<evidence type="ECO:0000256" key="11">
    <source>
        <dbReference type="SAM" id="Phobius"/>
    </source>
</evidence>
<comment type="subcellular location">
    <subcellularLocation>
        <location evidence="1">Membrane</location>
        <topology evidence="1">Multi-pass membrane protein</topology>
    </subcellularLocation>
</comment>
<dbReference type="EMBL" id="JADGJD010000713">
    <property type="protein sequence ID" value="KAJ3048958.1"/>
    <property type="molecule type" value="Genomic_DNA"/>
</dbReference>
<evidence type="ECO:0000256" key="6">
    <source>
        <dbReference type="ARBA" id="ARBA00023065"/>
    </source>
</evidence>
<feature type="transmembrane region" description="Helical" evidence="11">
    <location>
        <begin position="52"/>
        <end position="70"/>
    </location>
</feature>
<evidence type="ECO:0000256" key="5">
    <source>
        <dbReference type="ARBA" id="ARBA00023053"/>
    </source>
</evidence>
<organism evidence="13 14">
    <name type="scientific">Rhizophlyctis rosea</name>
    <dbReference type="NCBI Taxonomy" id="64517"/>
    <lineage>
        <taxon>Eukaryota</taxon>
        <taxon>Fungi</taxon>
        <taxon>Fungi incertae sedis</taxon>
        <taxon>Chytridiomycota</taxon>
        <taxon>Chytridiomycota incertae sedis</taxon>
        <taxon>Chytridiomycetes</taxon>
        <taxon>Rhizophlyctidales</taxon>
        <taxon>Rhizophlyctidaceae</taxon>
        <taxon>Rhizophlyctis</taxon>
    </lineage>
</organism>
<feature type="region of interest" description="Disordered" evidence="10">
    <location>
        <begin position="444"/>
        <end position="465"/>
    </location>
</feature>
<evidence type="ECO:0000256" key="7">
    <source>
        <dbReference type="ARBA" id="ARBA00023136"/>
    </source>
</evidence>
<feature type="domain" description="Cation/H+ exchanger transmembrane" evidence="12">
    <location>
        <begin position="44"/>
        <end position="435"/>
    </location>
</feature>
<name>A0AAD5X014_9FUNG</name>
<feature type="transmembrane region" description="Helical" evidence="11">
    <location>
        <begin position="375"/>
        <end position="397"/>
    </location>
</feature>
<keyword evidence="14" id="KW-1185">Reference proteome</keyword>
<protein>
    <recommendedName>
        <fullName evidence="9">Sodium/hydrogen exchanger</fullName>
    </recommendedName>
</protein>